<proteinExistence type="predicted"/>
<comment type="caution">
    <text evidence="1">The sequence shown here is derived from an EMBL/GenBank/DDBJ whole genome shotgun (WGS) entry which is preliminary data.</text>
</comment>
<name>A0A5S4EI25_9PROT</name>
<dbReference type="Proteomes" id="UP000306324">
    <property type="component" value="Unassembled WGS sequence"/>
</dbReference>
<gene>
    <name evidence="1" type="ORF">ACCUM_2483</name>
</gene>
<dbReference type="AlphaFoldDB" id="A0A5S4EI25"/>
<keyword evidence="2" id="KW-1185">Reference proteome</keyword>
<sequence>MFKGTANTVATGFREDFIASPPKVLWRTRPASLWETCAR</sequence>
<evidence type="ECO:0000313" key="2">
    <source>
        <dbReference type="Proteomes" id="UP000306324"/>
    </source>
</evidence>
<evidence type="ECO:0000313" key="1">
    <source>
        <dbReference type="EMBL" id="TMQ74909.1"/>
    </source>
</evidence>
<protein>
    <submittedName>
        <fullName evidence="1">Uncharacterized protein</fullName>
    </submittedName>
</protein>
<reference evidence="1 2" key="1">
    <citation type="submission" date="2019-04" db="EMBL/GenBank/DDBJ databases">
        <title>A novel phosphate-accumulating bacterium identified in bioreactor for phosphate removal from wastewater.</title>
        <authorList>
            <person name="Kotlyarov R.Y."/>
            <person name="Beletsky A.V."/>
            <person name="Kallistova A.Y."/>
            <person name="Dorofeev A.G."/>
            <person name="Nikolaev Y.Y."/>
            <person name="Pimenov N.V."/>
            <person name="Ravin N.V."/>
            <person name="Mardanov A.V."/>
        </authorList>
    </citation>
    <scope>NUCLEOTIDE SEQUENCE [LARGE SCALE GENOMIC DNA]</scope>
    <source>
        <strain evidence="1 2">Bin19</strain>
    </source>
</reference>
<accession>A0A5S4EI25</accession>
<organism evidence="1 2">
    <name type="scientific">Candidatus Accumulibacter phosphatis</name>
    <dbReference type="NCBI Taxonomy" id="327160"/>
    <lineage>
        <taxon>Bacteria</taxon>
        <taxon>Pseudomonadati</taxon>
        <taxon>Pseudomonadota</taxon>
        <taxon>Betaproteobacteria</taxon>
        <taxon>Candidatus Accumulibacter</taxon>
    </lineage>
</organism>
<dbReference type="EMBL" id="SWAD01000138">
    <property type="protein sequence ID" value="TMQ74909.1"/>
    <property type="molecule type" value="Genomic_DNA"/>
</dbReference>